<dbReference type="Pfam" id="PF03020">
    <property type="entry name" value="LEM"/>
    <property type="match status" value="1"/>
</dbReference>
<dbReference type="EMBL" id="AAGW02025371">
    <property type="status" value="NOT_ANNOTATED_CDS"/>
    <property type="molecule type" value="Genomic_DNA"/>
</dbReference>
<dbReference type="Bgee" id="ENSOCUG00000009235">
    <property type="expression patterns" value="Expressed in testis and 4 other cell types or tissues"/>
</dbReference>
<reference evidence="3 4" key="1">
    <citation type="journal article" date="2011" name="Nature">
        <title>A high-resolution map of human evolutionary constraint using 29 mammals.</title>
        <authorList>
            <person name="Lindblad-Toh K."/>
            <person name="Garber M."/>
            <person name="Zuk O."/>
            <person name="Lin M.F."/>
            <person name="Parker B.J."/>
            <person name="Washietl S."/>
            <person name="Kheradpour P."/>
            <person name="Ernst J."/>
            <person name="Jordan G."/>
            <person name="Mauceli E."/>
            <person name="Ward L.D."/>
            <person name="Lowe C.B."/>
            <person name="Holloway A.K."/>
            <person name="Clamp M."/>
            <person name="Gnerre S."/>
            <person name="Alfoldi J."/>
            <person name="Beal K."/>
            <person name="Chang J."/>
            <person name="Clawson H."/>
            <person name="Cuff J."/>
            <person name="Di Palma F."/>
            <person name="Fitzgerald S."/>
            <person name="Flicek P."/>
            <person name="Guttman M."/>
            <person name="Hubisz M.J."/>
            <person name="Jaffe D.B."/>
            <person name="Jungreis I."/>
            <person name="Kent W.J."/>
            <person name="Kostka D."/>
            <person name="Lara M."/>
            <person name="Martins A.L."/>
            <person name="Massingham T."/>
            <person name="Moltke I."/>
            <person name="Raney B.J."/>
            <person name="Rasmussen M.D."/>
            <person name="Robinson J."/>
            <person name="Stark A."/>
            <person name="Vilella A.J."/>
            <person name="Wen J."/>
            <person name="Xie X."/>
            <person name="Zody M.C."/>
            <person name="Baldwin J."/>
            <person name="Bloom T."/>
            <person name="Chin C.W."/>
            <person name="Heiman D."/>
            <person name="Nicol R."/>
            <person name="Nusbaum C."/>
            <person name="Young S."/>
            <person name="Wilkinson J."/>
            <person name="Worley K.C."/>
            <person name="Kovar C.L."/>
            <person name="Muzny D.M."/>
            <person name="Gibbs R.A."/>
            <person name="Cree A."/>
            <person name="Dihn H.H."/>
            <person name="Fowler G."/>
            <person name="Jhangiani S."/>
            <person name="Joshi V."/>
            <person name="Lee S."/>
            <person name="Lewis L.R."/>
            <person name="Nazareth L.V."/>
            <person name="Okwuonu G."/>
            <person name="Santibanez J."/>
            <person name="Warren W.C."/>
            <person name="Mardis E.R."/>
            <person name="Weinstock G.M."/>
            <person name="Wilson R.K."/>
            <person name="Delehaunty K."/>
            <person name="Dooling D."/>
            <person name="Fronik C."/>
            <person name="Fulton L."/>
            <person name="Fulton B."/>
            <person name="Graves T."/>
            <person name="Minx P."/>
            <person name="Sodergren E."/>
            <person name="Birney E."/>
            <person name="Margulies E.H."/>
            <person name="Herrero J."/>
            <person name="Green E.D."/>
            <person name="Haussler D."/>
            <person name="Siepel A."/>
            <person name="Goldman N."/>
            <person name="Pollard K.S."/>
            <person name="Pedersen J.S."/>
            <person name="Lander E.S."/>
            <person name="Kellis M."/>
        </authorList>
    </citation>
    <scope>NUCLEOTIDE SEQUENCE [LARGE SCALE GENOMIC DNA]</scope>
    <source>
        <strain evidence="3 4">Thorbecke inbred</strain>
    </source>
</reference>
<dbReference type="eggNOG" id="ENOG502QWCI">
    <property type="taxonomic scope" value="Eukaryota"/>
</dbReference>
<dbReference type="GeneID" id="100356477"/>
<dbReference type="PANTHER" id="PTHR12019">
    <property type="entry name" value="LAMINA-ASSOCIATED POLYPEPTIDE THYMOPOIETIN"/>
    <property type="match status" value="1"/>
</dbReference>
<proteinExistence type="predicted"/>
<dbReference type="PANTHER" id="PTHR12019:SF12">
    <property type="entry name" value="LEM DOMAIN-CONTAINING PROTEIN 1"/>
    <property type="match status" value="1"/>
</dbReference>
<dbReference type="KEGG" id="ocu:100356477"/>
<reference evidence="3" key="3">
    <citation type="submission" date="2025-09" db="UniProtKB">
        <authorList>
            <consortium name="Ensembl"/>
        </authorList>
    </citation>
    <scope>IDENTIFICATION</scope>
    <source>
        <strain evidence="3">Thorbecke</strain>
    </source>
</reference>
<dbReference type="InterPro" id="IPR011015">
    <property type="entry name" value="LEM/LEM-like_dom_sf"/>
</dbReference>
<keyword evidence="1" id="KW-1133">Transmembrane helix</keyword>
<keyword evidence="1" id="KW-0472">Membrane</keyword>
<keyword evidence="1" id="KW-0812">Transmembrane</keyword>
<dbReference type="InterPro" id="IPR051656">
    <property type="entry name" value="LEM_domain"/>
</dbReference>
<dbReference type="EMBL" id="AAGW02025369">
    <property type="status" value="NOT_ANNOTATED_CDS"/>
    <property type="molecule type" value="Genomic_DNA"/>
</dbReference>
<feature type="domain" description="LEM" evidence="2">
    <location>
        <begin position="1"/>
        <end position="45"/>
    </location>
</feature>
<dbReference type="Proteomes" id="UP000001811">
    <property type="component" value="Chromosome 16"/>
</dbReference>
<evidence type="ECO:0000313" key="4">
    <source>
        <dbReference type="Proteomes" id="UP000001811"/>
    </source>
</evidence>
<dbReference type="Gene3D" id="1.10.720.40">
    <property type="match status" value="1"/>
</dbReference>
<name>G1SWU0_RABIT</name>
<protein>
    <submittedName>
        <fullName evidence="3">LEM domain containing 1</fullName>
    </submittedName>
</protein>
<evidence type="ECO:0000313" key="3">
    <source>
        <dbReference type="Ensembl" id="ENSOCUP00000007971.4"/>
    </source>
</evidence>
<reference evidence="3" key="2">
    <citation type="submission" date="2025-08" db="UniProtKB">
        <authorList>
            <consortium name="Ensembl"/>
        </authorList>
    </citation>
    <scope>IDENTIFICATION</scope>
    <source>
        <strain evidence="3">Thorbecke</strain>
    </source>
</reference>
<dbReference type="PROSITE" id="PS50954">
    <property type="entry name" value="LEM"/>
    <property type="match status" value="1"/>
</dbReference>
<feature type="transmembrane region" description="Helical" evidence="1">
    <location>
        <begin position="171"/>
        <end position="193"/>
    </location>
</feature>
<dbReference type="STRING" id="9986.ENSOCUP00000007971"/>
<accession>G1SWU0</accession>
<dbReference type="HOGENOM" id="CLU_1682023_0_0_1"/>
<dbReference type="InParanoid" id="G1SWU0"/>
<dbReference type="PaxDb" id="9986-ENSOCUP00000007971"/>
<dbReference type="EMBL" id="AAGW02025370">
    <property type="status" value="NOT_ANNOTATED_CDS"/>
    <property type="molecule type" value="Genomic_DNA"/>
</dbReference>
<dbReference type="CDD" id="cd12940">
    <property type="entry name" value="LEM_LAP2_LEMD1"/>
    <property type="match status" value="1"/>
</dbReference>
<dbReference type="SUPFAM" id="SSF63451">
    <property type="entry name" value="LEM domain"/>
    <property type="match status" value="1"/>
</dbReference>
<dbReference type="AlphaFoldDB" id="G1SWU0"/>
<evidence type="ECO:0000256" key="1">
    <source>
        <dbReference type="SAM" id="Phobius"/>
    </source>
</evidence>
<dbReference type="SMART" id="SM00540">
    <property type="entry name" value="LEM"/>
    <property type="match status" value="1"/>
</dbReference>
<dbReference type="FunFam" id="1.10.720.40:FF:000001">
    <property type="entry name" value="LEM domain containing 2, isoform CRA_a"/>
    <property type="match status" value="1"/>
</dbReference>
<dbReference type="Ensembl" id="ENSOCUT00000009233.4">
    <property type="protein sequence ID" value="ENSOCUP00000007971.4"/>
    <property type="gene ID" value="ENSOCUG00000009235.4"/>
</dbReference>
<dbReference type="CTD" id="93273"/>
<evidence type="ECO:0000259" key="2">
    <source>
        <dbReference type="PROSITE" id="PS50954"/>
    </source>
</evidence>
<dbReference type="GeneTree" id="ENSGT00940000154098"/>
<dbReference type="OrthoDB" id="6363067at2759"/>
<gene>
    <name evidence="3" type="primary">LEMD1</name>
</gene>
<dbReference type="InterPro" id="IPR003887">
    <property type="entry name" value="LEM_dom"/>
</dbReference>
<keyword evidence="4" id="KW-1185">Reference proteome</keyword>
<sequence length="202" mass="22196">MVDVRCLSDCELQNRLEELGFSPGPILPSTRKVYEKKVLQLLASAPCASPVPNRPVKLEESPDSDDSEELSIVLKGNIRLSAEKSKELKKNPGFERPEEQEDNCDCNNFKVTVKRPEPSASKSKSRDARCLGRKLATGTRCAARPCNSRVLRPKAGGIARKPCAPDQSEGIGFPVGLKLAVLGIFIIVVFVYITMEKRPLFG</sequence>
<organism evidence="3 4">
    <name type="scientific">Oryctolagus cuniculus</name>
    <name type="common">Rabbit</name>
    <dbReference type="NCBI Taxonomy" id="9986"/>
    <lineage>
        <taxon>Eukaryota</taxon>
        <taxon>Metazoa</taxon>
        <taxon>Chordata</taxon>
        <taxon>Craniata</taxon>
        <taxon>Vertebrata</taxon>
        <taxon>Euteleostomi</taxon>
        <taxon>Mammalia</taxon>
        <taxon>Eutheria</taxon>
        <taxon>Euarchontoglires</taxon>
        <taxon>Glires</taxon>
        <taxon>Lagomorpha</taxon>
        <taxon>Leporidae</taxon>
        <taxon>Oryctolagus</taxon>
    </lineage>
</organism>